<protein>
    <submittedName>
        <fullName evidence="2">Uncharacterized protein</fullName>
    </submittedName>
</protein>
<reference evidence="4 5" key="1">
    <citation type="journal article" date="2020" name="Nat. Food">
        <title>A phased Vanilla planifolia genome enables genetic improvement of flavour and production.</title>
        <authorList>
            <person name="Hasing T."/>
            <person name="Tang H."/>
            <person name="Brym M."/>
            <person name="Khazi F."/>
            <person name="Huang T."/>
            <person name="Chambers A.H."/>
        </authorList>
    </citation>
    <scope>NUCLEOTIDE SEQUENCE [LARGE SCALE GENOMIC DNA]</scope>
    <source>
        <tissue evidence="2">Leaf</tissue>
    </source>
</reference>
<dbReference type="AlphaFoldDB" id="A0A835QWR7"/>
<comment type="caution">
    <text evidence="2">The sequence shown here is derived from an EMBL/GenBank/DDBJ whole genome shotgun (WGS) entry which is preliminary data.</text>
</comment>
<dbReference type="EMBL" id="JADCNM010000006">
    <property type="protein sequence ID" value="KAG0477871.1"/>
    <property type="molecule type" value="Genomic_DNA"/>
</dbReference>
<gene>
    <name evidence="3" type="ORF">HPP92_012590</name>
    <name evidence="2" type="ORF">HPP92_013003</name>
</gene>
<keyword evidence="4" id="KW-1185">Reference proteome</keyword>
<dbReference type="PANTHER" id="PTHR34061">
    <property type="entry name" value="PROTEIN, PUTATIVE-RELATED"/>
    <property type="match status" value="1"/>
</dbReference>
<evidence type="ECO:0000313" key="3">
    <source>
        <dbReference type="EMBL" id="KAG0477871.1"/>
    </source>
</evidence>
<dbReference type="Proteomes" id="UP000636800">
    <property type="component" value="Chromosome 6"/>
</dbReference>
<accession>A0A835QWR7</accession>
<organism evidence="2 4">
    <name type="scientific">Vanilla planifolia</name>
    <name type="common">Vanilla</name>
    <dbReference type="NCBI Taxonomy" id="51239"/>
    <lineage>
        <taxon>Eukaryota</taxon>
        <taxon>Viridiplantae</taxon>
        <taxon>Streptophyta</taxon>
        <taxon>Embryophyta</taxon>
        <taxon>Tracheophyta</taxon>
        <taxon>Spermatophyta</taxon>
        <taxon>Magnoliopsida</taxon>
        <taxon>Liliopsida</taxon>
        <taxon>Asparagales</taxon>
        <taxon>Orchidaceae</taxon>
        <taxon>Vanilloideae</taxon>
        <taxon>Vanilleae</taxon>
        <taxon>Vanilla</taxon>
    </lineage>
</organism>
<feature type="compositionally biased region" description="Basic and acidic residues" evidence="1">
    <location>
        <begin position="57"/>
        <end position="79"/>
    </location>
</feature>
<dbReference type="OrthoDB" id="1138139at2759"/>
<dbReference type="EMBL" id="JADCNL010000006">
    <property type="protein sequence ID" value="KAG0476162.1"/>
    <property type="molecule type" value="Genomic_DNA"/>
</dbReference>
<evidence type="ECO:0000313" key="5">
    <source>
        <dbReference type="Proteomes" id="UP000639772"/>
    </source>
</evidence>
<proteinExistence type="predicted"/>
<dbReference type="Proteomes" id="UP000639772">
    <property type="component" value="Chromosome 6"/>
</dbReference>
<sequence>MANAEPITENVAASSYEKIEGMVNWIGTSLSSAFFASLERFSCINLVTSDPDDEIENETKDRPLMLSDHDDSSHYRSDDPVFAPKFAPAWAPPSH</sequence>
<feature type="region of interest" description="Disordered" evidence="1">
    <location>
        <begin position="51"/>
        <end position="79"/>
    </location>
</feature>
<dbReference type="PANTHER" id="PTHR34061:SF11">
    <property type="entry name" value="PROTEIN, PUTATIVE-RELATED"/>
    <property type="match status" value="1"/>
</dbReference>
<evidence type="ECO:0000256" key="1">
    <source>
        <dbReference type="SAM" id="MobiDB-lite"/>
    </source>
</evidence>
<name>A0A835QWR7_VANPL</name>
<evidence type="ECO:0000313" key="2">
    <source>
        <dbReference type="EMBL" id="KAG0476162.1"/>
    </source>
</evidence>
<evidence type="ECO:0000313" key="4">
    <source>
        <dbReference type="Proteomes" id="UP000636800"/>
    </source>
</evidence>